<dbReference type="OrthoDB" id="6180603at2759"/>
<feature type="chain" id="PRO_5035902571" evidence="1">
    <location>
        <begin position="18"/>
        <end position="187"/>
    </location>
</feature>
<dbReference type="AlphaFoldDB" id="A0A8S3R0L0"/>
<accession>A0A8S3R0L0</accession>
<dbReference type="EMBL" id="CAJPWZ010000731">
    <property type="protein sequence ID" value="CAG2200096.1"/>
    <property type="molecule type" value="Genomic_DNA"/>
</dbReference>
<evidence type="ECO:0000313" key="3">
    <source>
        <dbReference type="Proteomes" id="UP000683360"/>
    </source>
</evidence>
<organism evidence="2 3">
    <name type="scientific">Mytilus edulis</name>
    <name type="common">Blue mussel</name>
    <dbReference type="NCBI Taxonomy" id="6550"/>
    <lineage>
        <taxon>Eukaryota</taxon>
        <taxon>Metazoa</taxon>
        <taxon>Spiralia</taxon>
        <taxon>Lophotrochozoa</taxon>
        <taxon>Mollusca</taxon>
        <taxon>Bivalvia</taxon>
        <taxon>Autobranchia</taxon>
        <taxon>Pteriomorphia</taxon>
        <taxon>Mytilida</taxon>
        <taxon>Mytiloidea</taxon>
        <taxon>Mytilidae</taxon>
        <taxon>Mytilinae</taxon>
        <taxon>Mytilus</taxon>
    </lineage>
</organism>
<evidence type="ECO:0000313" key="2">
    <source>
        <dbReference type="EMBL" id="CAG2200096.1"/>
    </source>
</evidence>
<keyword evidence="1" id="KW-0732">Signal</keyword>
<protein>
    <submittedName>
        <fullName evidence="2">Uncharacterized protein</fullName>
    </submittedName>
</protein>
<comment type="caution">
    <text evidence="2">The sequence shown here is derived from an EMBL/GenBank/DDBJ whole genome shotgun (WGS) entry which is preliminary data.</text>
</comment>
<feature type="signal peptide" evidence="1">
    <location>
        <begin position="1"/>
        <end position="17"/>
    </location>
</feature>
<keyword evidence="3" id="KW-1185">Reference proteome</keyword>
<evidence type="ECO:0000256" key="1">
    <source>
        <dbReference type="SAM" id="SignalP"/>
    </source>
</evidence>
<name>A0A8S3R0L0_MYTED</name>
<gene>
    <name evidence="2" type="ORF">MEDL_14746</name>
</gene>
<reference evidence="2" key="1">
    <citation type="submission" date="2021-03" db="EMBL/GenBank/DDBJ databases">
        <authorList>
            <person name="Bekaert M."/>
        </authorList>
    </citation>
    <scope>NUCLEOTIDE SEQUENCE</scope>
</reference>
<dbReference type="Proteomes" id="UP000683360">
    <property type="component" value="Unassembled WGS sequence"/>
</dbReference>
<proteinExistence type="predicted"/>
<sequence length="187" mass="21993">MDFRLLLILTGFTAVLGDDVGFLSCGNYTMQPVNNEDWYVRVGSDEKGTVKGYNFWFLIFKDARFNFERIQDDEPYFLISTMRWNDWFIYMTDTPNGQVESMNEKPGPEGQWMVQRVENGKYTLSPRKWPQKYMCMSDDTLDYTVLACDEAGTAGIFLIKKNSSRYYQQIKVLFRNEHCIQKQTIIL</sequence>